<keyword evidence="4" id="KW-0237">DNA synthesis</keyword>
<comment type="similarity">
    <text evidence="18">Belongs to the DNA polymerase type-X family.</text>
</comment>
<comment type="caution">
    <text evidence="21">The sequence shown here is derived from an EMBL/GenBank/DDBJ whole genome shotgun (WGS) entry which is preliminary data.</text>
</comment>
<dbReference type="AlphaFoldDB" id="A0AAD7FUA7"/>
<dbReference type="InterPro" id="IPR029398">
    <property type="entry name" value="PolB_thumb"/>
</dbReference>
<evidence type="ECO:0000256" key="1">
    <source>
        <dbReference type="ARBA" id="ARBA00001946"/>
    </source>
</evidence>
<keyword evidence="11" id="KW-0915">Sodium</keyword>
<comment type="catalytic activity">
    <reaction evidence="15">
        <text>a 5'-end 2'-deoxyribose-2'-deoxyribonucleotide-DNA = (2E,4S)-4-hydroxypenten-2-al-5-phosphate + a 5'-end 5'-phospho-2'-deoxyribonucleoside-DNA + H(+)</text>
        <dbReference type="Rhea" id="RHEA:76255"/>
        <dbReference type="Rhea" id="RHEA-COMP:13180"/>
        <dbReference type="Rhea" id="RHEA-COMP:18657"/>
        <dbReference type="ChEBI" id="CHEBI:15378"/>
        <dbReference type="ChEBI" id="CHEBI:136412"/>
        <dbReference type="ChEBI" id="CHEBI:195194"/>
        <dbReference type="ChEBI" id="CHEBI:195195"/>
    </reaction>
</comment>
<dbReference type="GO" id="GO:0140078">
    <property type="term" value="F:class I DNA-(apurinic or apyrimidinic site) endonuclease activity"/>
    <property type="evidence" value="ECO:0007669"/>
    <property type="project" value="UniProtKB-EC"/>
</dbReference>
<comment type="catalytic activity">
    <reaction evidence="14">
        <text>2'-deoxyribonucleotide-(2'-deoxyribose 5'-phosphate)-2'-deoxyribonucleotide-DNA = a 3'-end 2'-deoxyribonucleotide-(2,3-dehydro-2,3-deoxyribose 5'-phosphate)-DNA + a 5'-end 5'-phospho-2'-deoxyribonucleoside-DNA + H(+)</text>
        <dbReference type="Rhea" id="RHEA:66592"/>
        <dbReference type="Rhea" id="RHEA-COMP:13180"/>
        <dbReference type="Rhea" id="RHEA-COMP:16897"/>
        <dbReference type="Rhea" id="RHEA-COMP:17067"/>
        <dbReference type="ChEBI" id="CHEBI:15378"/>
        <dbReference type="ChEBI" id="CHEBI:136412"/>
        <dbReference type="ChEBI" id="CHEBI:157695"/>
        <dbReference type="ChEBI" id="CHEBI:167181"/>
        <dbReference type="EC" id="4.2.99.18"/>
    </reaction>
</comment>
<dbReference type="Pfam" id="PF14792">
    <property type="entry name" value="DNA_pol_B_palm"/>
    <property type="match status" value="1"/>
</dbReference>
<dbReference type="SUPFAM" id="SSF47802">
    <property type="entry name" value="DNA polymerase beta, N-terminal domain-like"/>
    <property type="match status" value="1"/>
</dbReference>
<evidence type="ECO:0000256" key="9">
    <source>
        <dbReference type="ARBA" id="ARBA00022843"/>
    </source>
</evidence>
<dbReference type="InterPro" id="IPR037160">
    <property type="entry name" value="DNA_Pol_thumb_sf"/>
</dbReference>
<gene>
    <name evidence="21" type="ORF">FB45DRAFT_783427</name>
</gene>
<dbReference type="Gene3D" id="3.30.210.10">
    <property type="entry name" value="DNA polymerase, thumb domain"/>
    <property type="match status" value="1"/>
</dbReference>
<evidence type="ECO:0000256" key="6">
    <source>
        <dbReference type="ARBA" id="ARBA00022695"/>
    </source>
</evidence>
<evidence type="ECO:0000256" key="18">
    <source>
        <dbReference type="RuleBase" id="RU366014"/>
    </source>
</evidence>
<dbReference type="GO" id="GO:0003887">
    <property type="term" value="F:DNA-directed DNA polymerase activity"/>
    <property type="evidence" value="ECO:0007669"/>
    <property type="project" value="UniProtKB-UniRule"/>
</dbReference>
<dbReference type="SUPFAM" id="SSF81585">
    <property type="entry name" value="PsbU/PolX domain-like"/>
    <property type="match status" value="1"/>
</dbReference>
<dbReference type="GO" id="GO:0003677">
    <property type="term" value="F:DNA binding"/>
    <property type="evidence" value="ECO:0007669"/>
    <property type="project" value="UniProtKB-UniRule"/>
</dbReference>
<dbReference type="GO" id="GO:0005737">
    <property type="term" value="C:cytoplasm"/>
    <property type="evidence" value="ECO:0007669"/>
    <property type="project" value="UniProtKB-SubCell"/>
</dbReference>
<evidence type="ECO:0000256" key="12">
    <source>
        <dbReference type="ARBA" id="ARBA00023204"/>
    </source>
</evidence>
<dbReference type="SUPFAM" id="SSF81301">
    <property type="entry name" value="Nucleotidyltransferase"/>
    <property type="match status" value="1"/>
</dbReference>
<keyword evidence="13" id="KW-0456">Lyase</keyword>
<evidence type="ECO:0000313" key="21">
    <source>
        <dbReference type="EMBL" id="KAJ7643815.1"/>
    </source>
</evidence>
<dbReference type="Pfam" id="PF10391">
    <property type="entry name" value="DNA_pol_lambd_f"/>
    <property type="match status" value="1"/>
</dbReference>
<comment type="cofactor">
    <cofactor evidence="1">
        <name>Mg(2+)</name>
        <dbReference type="ChEBI" id="CHEBI:18420"/>
    </cofactor>
</comment>
<evidence type="ECO:0000256" key="4">
    <source>
        <dbReference type="ARBA" id="ARBA00022634"/>
    </source>
</evidence>
<evidence type="ECO:0000256" key="11">
    <source>
        <dbReference type="ARBA" id="ARBA00023053"/>
    </source>
</evidence>
<evidence type="ECO:0000256" key="17">
    <source>
        <dbReference type="ARBA" id="ARBA00049244"/>
    </source>
</evidence>
<keyword evidence="12 18" id="KW-0234">DNA repair</keyword>
<dbReference type="PANTHER" id="PTHR11276">
    <property type="entry name" value="DNA POLYMERASE TYPE-X FAMILY MEMBER"/>
    <property type="match status" value="1"/>
</dbReference>
<dbReference type="InterPro" id="IPR010996">
    <property type="entry name" value="HHH_MUS81"/>
</dbReference>
<dbReference type="PRINTS" id="PR00870">
    <property type="entry name" value="DNAPOLXBETA"/>
</dbReference>
<keyword evidence="18" id="KW-0539">Nucleus</keyword>
<evidence type="ECO:0000256" key="16">
    <source>
        <dbReference type="ARBA" id="ARBA00045548"/>
    </source>
</evidence>
<evidence type="ECO:0000256" key="15">
    <source>
        <dbReference type="ARBA" id="ARBA00044678"/>
    </source>
</evidence>
<reference evidence="21" key="1">
    <citation type="submission" date="2023-03" db="EMBL/GenBank/DDBJ databases">
        <title>Massive genome expansion in bonnet fungi (Mycena s.s.) driven by repeated elements and novel gene families across ecological guilds.</title>
        <authorList>
            <consortium name="Lawrence Berkeley National Laboratory"/>
            <person name="Harder C.B."/>
            <person name="Miyauchi S."/>
            <person name="Viragh M."/>
            <person name="Kuo A."/>
            <person name="Thoen E."/>
            <person name="Andreopoulos B."/>
            <person name="Lu D."/>
            <person name="Skrede I."/>
            <person name="Drula E."/>
            <person name="Henrissat B."/>
            <person name="Morin E."/>
            <person name="Kohler A."/>
            <person name="Barry K."/>
            <person name="LaButti K."/>
            <person name="Morin E."/>
            <person name="Salamov A."/>
            <person name="Lipzen A."/>
            <person name="Mereny Z."/>
            <person name="Hegedus B."/>
            <person name="Baldrian P."/>
            <person name="Stursova M."/>
            <person name="Weitz H."/>
            <person name="Taylor A."/>
            <person name="Grigoriev I.V."/>
            <person name="Nagy L.G."/>
            <person name="Martin F."/>
            <person name="Kauserud H."/>
        </authorList>
    </citation>
    <scope>NUCLEOTIDE SEQUENCE</scope>
    <source>
        <strain evidence="21">9284</strain>
    </source>
</reference>
<comment type="function">
    <text evidence="16">Repair polymerase that plays a key role in base-excision repair. During this process, the damaged base is excised by specific DNA glycosylases, the DNA backbone is nicked at the abasic site by an apurinic/apyrimidic (AP) endonuclease, and POLB removes 5'-deoxyribose-phosphate from the preincised AP site acting as a 5'-deoxyribose-phosphate lyase (5'-dRP lyase); through its DNA polymerase activity, it adds one nucleotide to the 3' end of the arising single-nucleotide gap. Conducts 'gap-filling' DNA synthesis in a stepwise distributive fashion rather than in a processive fashion as for other DNA polymerases. It is also able to cleave sugar-phosphate bonds 3' to an intact AP site, acting as an AP lyase.</text>
</comment>
<dbReference type="Pfam" id="PF14716">
    <property type="entry name" value="HHH_8"/>
    <property type="match status" value="1"/>
</dbReference>
<organism evidence="21 22">
    <name type="scientific">Roridomyces roridus</name>
    <dbReference type="NCBI Taxonomy" id="1738132"/>
    <lineage>
        <taxon>Eukaryota</taxon>
        <taxon>Fungi</taxon>
        <taxon>Dikarya</taxon>
        <taxon>Basidiomycota</taxon>
        <taxon>Agaricomycotina</taxon>
        <taxon>Agaricomycetes</taxon>
        <taxon>Agaricomycetidae</taxon>
        <taxon>Agaricales</taxon>
        <taxon>Marasmiineae</taxon>
        <taxon>Mycenaceae</taxon>
        <taxon>Roridomyces</taxon>
    </lineage>
</organism>
<evidence type="ECO:0000256" key="14">
    <source>
        <dbReference type="ARBA" id="ARBA00044632"/>
    </source>
</evidence>
<dbReference type="GO" id="GO:0005634">
    <property type="term" value="C:nucleus"/>
    <property type="evidence" value="ECO:0007669"/>
    <property type="project" value="UniProtKB-SubCell"/>
</dbReference>
<dbReference type="SMART" id="SM00278">
    <property type="entry name" value="HhH1"/>
    <property type="match status" value="2"/>
</dbReference>
<dbReference type="InterPro" id="IPR018944">
    <property type="entry name" value="DNA_pol_lambd_fingers_domain"/>
</dbReference>
<dbReference type="GO" id="GO:0046872">
    <property type="term" value="F:metal ion binding"/>
    <property type="evidence" value="ECO:0007669"/>
    <property type="project" value="UniProtKB-UniRule"/>
</dbReference>
<dbReference type="InterPro" id="IPR002054">
    <property type="entry name" value="DNA-dir_DNA_pol_X"/>
</dbReference>
<evidence type="ECO:0000256" key="10">
    <source>
        <dbReference type="ARBA" id="ARBA00022932"/>
    </source>
</evidence>
<keyword evidence="22" id="KW-1185">Reference proteome</keyword>
<dbReference type="InterPro" id="IPR002008">
    <property type="entry name" value="DNA_pol_X_beta-like"/>
</dbReference>
<keyword evidence="9" id="KW-0832">Ubl conjugation</keyword>
<feature type="domain" description="Helix-hairpin-helix DNA-binding motif class 1" evidence="19">
    <location>
        <begin position="41"/>
        <end position="60"/>
    </location>
</feature>
<dbReference type="Pfam" id="PF14791">
    <property type="entry name" value="DNA_pol_B_thumb"/>
    <property type="match status" value="1"/>
</dbReference>
<keyword evidence="5 18" id="KW-0808">Transferase</keyword>
<dbReference type="Gene3D" id="1.10.150.20">
    <property type="entry name" value="5' to 3' exonuclease, C-terminal subdomain"/>
    <property type="match status" value="1"/>
</dbReference>
<dbReference type="Gene3D" id="1.10.150.110">
    <property type="entry name" value="DNA polymerase beta, N-terminal domain-like"/>
    <property type="match status" value="1"/>
</dbReference>
<dbReference type="EC" id="2.7.7.7" evidence="18"/>
<comment type="catalytic activity">
    <reaction evidence="17 18">
        <text>DNA(n) + a 2'-deoxyribonucleoside 5'-triphosphate = DNA(n+1) + diphosphate</text>
        <dbReference type="Rhea" id="RHEA:22508"/>
        <dbReference type="Rhea" id="RHEA-COMP:17339"/>
        <dbReference type="Rhea" id="RHEA-COMP:17340"/>
        <dbReference type="ChEBI" id="CHEBI:33019"/>
        <dbReference type="ChEBI" id="CHEBI:61560"/>
        <dbReference type="ChEBI" id="CHEBI:173112"/>
        <dbReference type="EC" id="2.7.7.7"/>
    </reaction>
</comment>
<evidence type="ECO:0000256" key="8">
    <source>
        <dbReference type="ARBA" id="ARBA00022763"/>
    </source>
</evidence>
<comment type="function">
    <text evidence="18">DNA polymerase that functions in several pathways of DNA repair. Involved in base excision repair (BER) responsible for repair of lesions that give rise to abasic (AP) sites in DNA. Also contributes to DNA double-strand break repair by non-homologous end joining and homologous recombination. Has both template-dependent and template-independent (terminal transferase) DNA polymerase activities. Has also a 5'-deoxyribose-5-phosphate lyase (dRP lyase) activity.</text>
</comment>
<keyword evidence="7" id="KW-0235">DNA replication</keyword>
<protein>
    <recommendedName>
        <fullName evidence="18">DNA polymerase</fullName>
        <ecNumber evidence="18">2.7.7.7</ecNumber>
    </recommendedName>
</protein>
<dbReference type="PANTHER" id="PTHR11276:SF28">
    <property type="entry name" value="DNA POLYMERASE LAMBDA"/>
    <property type="match status" value="1"/>
</dbReference>
<keyword evidence="10 18" id="KW-0239">DNA-directed DNA polymerase</keyword>
<evidence type="ECO:0000256" key="2">
    <source>
        <dbReference type="ARBA" id="ARBA00004496"/>
    </source>
</evidence>
<comment type="subcellular location">
    <subcellularLocation>
        <location evidence="2">Cytoplasm</location>
    </subcellularLocation>
    <subcellularLocation>
        <location evidence="18">Nucleus</location>
    </subcellularLocation>
</comment>
<evidence type="ECO:0000259" key="20">
    <source>
        <dbReference type="SMART" id="SM00483"/>
    </source>
</evidence>
<dbReference type="InterPro" id="IPR022312">
    <property type="entry name" value="DNA_pol_X"/>
</dbReference>
<accession>A0AAD7FUA7</accession>
<dbReference type="InterPro" id="IPR043519">
    <property type="entry name" value="NT_sf"/>
</dbReference>
<keyword evidence="6 18" id="KW-0548">Nucleotidyltransferase</keyword>
<dbReference type="InterPro" id="IPR027421">
    <property type="entry name" value="DNA_pol_lamdba_lyase_dom_sf"/>
</dbReference>
<dbReference type="SMART" id="SM00483">
    <property type="entry name" value="POLXc"/>
    <property type="match status" value="1"/>
</dbReference>
<keyword evidence="8 18" id="KW-0227">DNA damage</keyword>
<evidence type="ECO:0000313" key="22">
    <source>
        <dbReference type="Proteomes" id="UP001221142"/>
    </source>
</evidence>
<name>A0AAD7FUA7_9AGAR</name>
<evidence type="ECO:0000259" key="19">
    <source>
        <dbReference type="SMART" id="SM00278"/>
    </source>
</evidence>
<evidence type="ECO:0000256" key="13">
    <source>
        <dbReference type="ARBA" id="ARBA00023239"/>
    </source>
</evidence>
<dbReference type="EMBL" id="JARKIF010000003">
    <property type="protein sequence ID" value="KAJ7643815.1"/>
    <property type="molecule type" value="Genomic_DNA"/>
</dbReference>
<evidence type="ECO:0000256" key="3">
    <source>
        <dbReference type="ARBA" id="ARBA00022481"/>
    </source>
</evidence>
<evidence type="ECO:0000256" key="7">
    <source>
        <dbReference type="ARBA" id="ARBA00022705"/>
    </source>
</evidence>
<evidence type="ECO:0000256" key="5">
    <source>
        <dbReference type="ARBA" id="ARBA00022679"/>
    </source>
</evidence>
<dbReference type="GO" id="GO:0006303">
    <property type="term" value="P:double-strand break repair via nonhomologous end joining"/>
    <property type="evidence" value="ECO:0007669"/>
    <property type="project" value="TreeGrafter"/>
</dbReference>
<feature type="domain" description="Helix-hairpin-helix DNA-binding motif class 1" evidence="19">
    <location>
        <begin position="87"/>
        <end position="106"/>
    </location>
</feature>
<sequence length="386" mass="43152">MLRRNKDEEAASPTKNAYKIRAFTSAIKVISQLEHPIRSASEAKALKGVGPGIYRRIQEFFETPVHRPDDVDPAEVEEAKRKREARVNLEQIPGIGPVKANALVSAGCMSLEQLKTTPKYMDMLKTAGQRAGVTYFDHLNERVSREEAERVAQFIRDALPSKYEVILGGSYRRDASTSSDIDIIIFHPDHVHVPAPTGTPLTVSTAASKGPKRSLPMPSLLRTEVIVALKSRGLLAATLSSGELKWQGIALLPERDSWGDRQRRLDAIAKEEGVYRRLDLNLVAEKSRGAALVCLTGDAEFVRDIHKRASKVRMHLNEYGLWRWNHRDWGDGPEEGAPGGFWELVRAETEEQVMQELGMEYVEPEKRNFALVTGKALNGRGKKSRL</sequence>
<dbReference type="InterPro" id="IPR003583">
    <property type="entry name" value="Hlx-hairpin-Hlx_DNA-bd_motif"/>
</dbReference>
<keyword evidence="3" id="KW-0488">Methylation</keyword>
<dbReference type="InterPro" id="IPR028207">
    <property type="entry name" value="DNA_pol_B_palm_palm"/>
</dbReference>
<proteinExistence type="inferred from homology"/>
<feature type="domain" description="DNA-directed DNA polymerase X" evidence="20">
    <location>
        <begin position="5"/>
        <end position="368"/>
    </location>
</feature>
<dbReference type="PRINTS" id="PR00869">
    <property type="entry name" value="DNAPOLX"/>
</dbReference>
<dbReference type="Gene3D" id="3.30.460.10">
    <property type="entry name" value="Beta Polymerase, domain 2"/>
    <property type="match status" value="1"/>
</dbReference>
<dbReference type="Proteomes" id="UP001221142">
    <property type="component" value="Unassembled WGS sequence"/>
</dbReference>